<evidence type="ECO:0000313" key="4">
    <source>
        <dbReference type="Proteomes" id="UP000590511"/>
    </source>
</evidence>
<dbReference type="GO" id="GO:0003677">
    <property type="term" value="F:DNA binding"/>
    <property type="evidence" value="ECO:0007669"/>
    <property type="project" value="UniProtKB-KW"/>
</dbReference>
<reference evidence="3 4" key="1">
    <citation type="submission" date="2020-08" db="EMBL/GenBank/DDBJ databases">
        <title>Sequencing the genomes of 1000 actinobacteria strains.</title>
        <authorList>
            <person name="Klenk H.-P."/>
        </authorList>
    </citation>
    <scope>NUCLEOTIDE SEQUENCE [LARGE SCALE GENOMIC DNA]</scope>
    <source>
        <strain evidence="3 4">DSM 43150</strain>
    </source>
</reference>
<proteinExistence type="predicted"/>
<dbReference type="EMBL" id="BOMP01000037">
    <property type="protein sequence ID" value="GIE39922.1"/>
    <property type="molecule type" value="Genomic_DNA"/>
</dbReference>
<protein>
    <submittedName>
        <fullName evidence="3">DNA-binding protein YbaB</fullName>
    </submittedName>
</protein>
<comment type="caution">
    <text evidence="3">The sequence shown here is derived from an EMBL/GenBank/DDBJ whole genome shotgun (WGS) entry which is preliminary data.</text>
</comment>
<accession>A0A7W7HC98</accession>
<dbReference type="InterPro" id="IPR036894">
    <property type="entry name" value="YbaB-like_sf"/>
</dbReference>
<feature type="region of interest" description="Disordered" evidence="1">
    <location>
        <begin position="1"/>
        <end position="26"/>
    </location>
</feature>
<dbReference type="SUPFAM" id="SSF82607">
    <property type="entry name" value="YbaB-like"/>
    <property type="match status" value="1"/>
</dbReference>
<evidence type="ECO:0000256" key="1">
    <source>
        <dbReference type="SAM" id="MobiDB-lite"/>
    </source>
</evidence>
<sequence length="119" mass="12994">MDHTQRHGEHARSTHTVESGDTADYIASAGTGADGLIRIELDGDGRLWDVVLDPQVTELTVDELRTALFDAITEAQAGMETEHRTAYEEAVADVNTTAERRFAEISAALRDLSRRAAGR</sequence>
<keyword evidence="5" id="KW-1185">Reference proteome</keyword>
<keyword evidence="3" id="KW-0238">DNA-binding</keyword>
<organism evidence="3 4">
    <name type="scientific">Actinoplanes lobatus</name>
    <dbReference type="NCBI Taxonomy" id="113568"/>
    <lineage>
        <taxon>Bacteria</taxon>
        <taxon>Bacillati</taxon>
        <taxon>Actinomycetota</taxon>
        <taxon>Actinomycetes</taxon>
        <taxon>Micromonosporales</taxon>
        <taxon>Micromonosporaceae</taxon>
        <taxon>Actinoplanes</taxon>
    </lineage>
</organism>
<name>A0A7W7HC98_9ACTN</name>
<reference evidence="2 5" key="2">
    <citation type="submission" date="2021-01" db="EMBL/GenBank/DDBJ databases">
        <title>Whole genome shotgun sequence of Actinoplanes lobatus NBRC 12513.</title>
        <authorList>
            <person name="Komaki H."/>
            <person name="Tamura T."/>
        </authorList>
    </citation>
    <scope>NUCLEOTIDE SEQUENCE [LARGE SCALE GENOMIC DNA]</scope>
    <source>
        <strain evidence="2 5">NBRC 12513</strain>
    </source>
</reference>
<evidence type="ECO:0000313" key="2">
    <source>
        <dbReference type="EMBL" id="GIE39922.1"/>
    </source>
</evidence>
<dbReference type="Proteomes" id="UP000631312">
    <property type="component" value="Unassembled WGS sequence"/>
</dbReference>
<dbReference type="Gene3D" id="3.30.1310.10">
    <property type="entry name" value="Nucleoid-associated protein YbaB-like domain"/>
    <property type="match status" value="1"/>
</dbReference>
<gene>
    <name evidence="2" type="ORF">Alo02nite_28200</name>
    <name evidence="3" type="ORF">BJ964_001678</name>
</gene>
<feature type="compositionally biased region" description="Basic and acidic residues" evidence="1">
    <location>
        <begin position="1"/>
        <end position="12"/>
    </location>
</feature>
<dbReference type="AlphaFoldDB" id="A0A7W7HC98"/>
<dbReference type="Proteomes" id="UP000590511">
    <property type="component" value="Unassembled WGS sequence"/>
</dbReference>
<dbReference type="EMBL" id="JACHNC010000001">
    <property type="protein sequence ID" value="MBB4747517.1"/>
    <property type="molecule type" value="Genomic_DNA"/>
</dbReference>
<evidence type="ECO:0000313" key="5">
    <source>
        <dbReference type="Proteomes" id="UP000631312"/>
    </source>
</evidence>
<evidence type="ECO:0000313" key="3">
    <source>
        <dbReference type="EMBL" id="MBB4747517.1"/>
    </source>
</evidence>
<dbReference type="RefSeq" id="WP_188120149.1">
    <property type="nucleotide sequence ID" value="NZ_BOMP01000037.1"/>
</dbReference>